<reference evidence="3" key="1">
    <citation type="submission" date="2017-08" db="EMBL/GenBank/DDBJ databases">
        <title>Complete Genome Sequence of Francisella noatunensis subsp. orientalis strain FNO190.</title>
        <authorList>
            <person name="Pereira F.L."/>
            <person name="Goncalves L.A."/>
            <person name="Guilherme T.C."/>
            <person name="Soares S.C."/>
            <person name="Dorella F.A."/>
            <person name="Carvalho A.F."/>
            <person name="Leibowitz M.P."/>
            <person name="Leal C.A.G."/>
            <person name="Azevedo V.A.C."/>
            <person name="Figueiredo H.C.P."/>
        </authorList>
    </citation>
    <scope>NUCLEOTIDE SEQUENCE</scope>
    <source>
        <strain evidence="3">FNO190</strain>
    </source>
</reference>
<gene>
    <name evidence="3" type="ORF">FNO190_1109</name>
</gene>
<dbReference type="SUPFAM" id="SSF116734">
    <property type="entry name" value="DNA methylase specificity domain"/>
    <property type="match status" value="1"/>
</dbReference>
<dbReference type="GO" id="GO:0032259">
    <property type="term" value="P:methylation"/>
    <property type="evidence" value="ECO:0007669"/>
    <property type="project" value="UniProtKB-KW"/>
</dbReference>
<evidence type="ECO:0000256" key="2">
    <source>
        <dbReference type="ARBA" id="ARBA00023125"/>
    </source>
</evidence>
<keyword evidence="2" id="KW-0238">DNA-binding</keyword>
<dbReference type="Proteomes" id="UP000035930">
    <property type="component" value="Chromosome"/>
</dbReference>
<organism evidence="3 4">
    <name type="scientific">Francisella orientalis</name>
    <dbReference type="NCBI Taxonomy" id="299583"/>
    <lineage>
        <taxon>Bacteria</taxon>
        <taxon>Pseudomonadati</taxon>
        <taxon>Pseudomonadota</taxon>
        <taxon>Gammaproteobacteria</taxon>
        <taxon>Thiotrichales</taxon>
        <taxon>Francisellaceae</taxon>
        <taxon>Francisella</taxon>
    </lineage>
</organism>
<dbReference type="Gene3D" id="3.90.220.20">
    <property type="entry name" value="DNA methylase specificity domains"/>
    <property type="match status" value="1"/>
</dbReference>
<dbReference type="InterPro" id="IPR044946">
    <property type="entry name" value="Restrct_endonuc_typeI_TRD_sf"/>
</dbReference>
<evidence type="ECO:0000256" key="1">
    <source>
        <dbReference type="ARBA" id="ARBA00022747"/>
    </source>
</evidence>
<evidence type="ECO:0000313" key="4">
    <source>
        <dbReference type="Proteomes" id="UP000035930"/>
    </source>
</evidence>
<evidence type="ECO:0000313" key="3">
    <source>
        <dbReference type="EMBL" id="AKN88809.1"/>
    </source>
</evidence>
<proteinExistence type="predicted"/>
<keyword evidence="1" id="KW-0680">Restriction system</keyword>
<dbReference type="GO" id="GO:0008168">
    <property type="term" value="F:methyltransferase activity"/>
    <property type="evidence" value="ECO:0007669"/>
    <property type="project" value="UniProtKB-KW"/>
</dbReference>
<dbReference type="EMBL" id="CP011923">
    <property type="protein sequence ID" value="AKN88809.1"/>
    <property type="molecule type" value="Genomic_DNA"/>
</dbReference>
<sequence>MYLAELRQKLQNLSPSGNLSLDDVKYINQETHQGLLKRSQVAEGDLLIKITGVGRMAVASIAPEGFVGNINQHIVVIKTSDKKLSEGIAAYLNTDIGEKLASKRATGGTRPALDYKALLSIPILLDSKILALSKKAYQQKQQKEQ</sequence>
<protein>
    <submittedName>
        <fullName evidence="3">Methylase_S, Type I restriction modification DNA</fullName>
    </submittedName>
</protein>
<keyword evidence="4" id="KW-1185">Reference proteome</keyword>
<accession>A0ABM5U6E2</accession>
<name>A0ABM5U6E2_9GAMM</name>
<keyword evidence="3" id="KW-0808">Transferase</keyword>
<keyword evidence="3" id="KW-0489">Methyltransferase</keyword>